<evidence type="ECO:0000313" key="2">
    <source>
        <dbReference type="Proteomes" id="UP000663992"/>
    </source>
</evidence>
<protein>
    <recommendedName>
        <fullName evidence="3">Tetratricopeptide repeat protein</fullName>
    </recommendedName>
</protein>
<dbReference type="SMART" id="SM00028">
    <property type="entry name" value="TPR"/>
    <property type="match status" value="2"/>
</dbReference>
<organism evidence="1 2">
    <name type="scientific">Bowmanella yangjiangensis</name>
    <dbReference type="NCBI Taxonomy" id="2811230"/>
    <lineage>
        <taxon>Bacteria</taxon>
        <taxon>Pseudomonadati</taxon>
        <taxon>Pseudomonadota</taxon>
        <taxon>Gammaproteobacteria</taxon>
        <taxon>Alteromonadales</taxon>
        <taxon>Alteromonadaceae</taxon>
        <taxon>Bowmanella</taxon>
    </lineage>
</organism>
<keyword evidence="2" id="KW-1185">Reference proteome</keyword>
<accession>A0ABS3CZN1</accession>
<dbReference type="RefSeq" id="WP_206596484.1">
    <property type="nucleotide sequence ID" value="NZ_JAFKCS010000100.1"/>
</dbReference>
<proteinExistence type="predicted"/>
<dbReference type="Gene3D" id="1.25.40.10">
    <property type="entry name" value="Tetratricopeptide repeat domain"/>
    <property type="match status" value="1"/>
</dbReference>
<comment type="caution">
    <text evidence="1">The sequence shown here is derived from an EMBL/GenBank/DDBJ whole genome shotgun (WGS) entry which is preliminary data.</text>
</comment>
<dbReference type="InterPro" id="IPR011990">
    <property type="entry name" value="TPR-like_helical_dom_sf"/>
</dbReference>
<dbReference type="InterPro" id="IPR019734">
    <property type="entry name" value="TPR_rpt"/>
</dbReference>
<dbReference type="EMBL" id="JAFKCS010000100">
    <property type="protein sequence ID" value="MBN7822574.1"/>
    <property type="molecule type" value="Genomic_DNA"/>
</dbReference>
<evidence type="ECO:0008006" key="3">
    <source>
        <dbReference type="Google" id="ProtNLM"/>
    </source>
</evidence>
<dbReference type="SUPFAM" id="SSF48452">
    <property type="entry name" value="TPR-like"/>
    <property type="match status" value="1"/>
</dbReference>
<gene>
    <name evidence="1" type="ORF">J0A65_22115</name>
</gene>
<evidence type="ECO:0000313" key="1">
    <source>
        <dbReference type="EMBL" id="MBN7822574.1"/>
    </source>
</evidence>
<name>A0ABS3CZN1_9ALTE</name>
<dbReference type="Proteomes" id="UP000663992">
    <property type="component" value="Unassembled WGS sequence"/>
</dbReference>
<sequence length="123" mass="13973">MNSEELYKKAMELESKGEHKSAISAHKEIVNKSNDPRHFIAFGVCLQKCGHWQQSIEVLEKGIALKPHYCEGDARLFLAKALFKSGKKGLAIKQWQHVSKMQPEYPSYESVQNEAKKMLAQNA</sequence>
<reference evidence="1 2" key="1">
    <citation type="submission" date="2021-03" db="EMBL/GenBank/DDBJ databases">
        <title>novel species isolated from a fishpond in China.</title>
        <authorList>
            <person name="Lu H."/>
            <person name="Cai Z."/>
        </authorList>
    </citation>
    <scope>NUCLEOTIDE SEQUENCE [LARGE SCALE GENOMIC DNA]</scope>
    <source>
        <strain evidence="1 2">Y57</strain>
    </source>
</reference>